<dbReference type="EMBL" id="QOIL01000017">
    <property type="protein sequence ID" value="RCG27051.1"/>
    <property type="molecule type" value="Genomic_DNA"/>
</dbReference>
<evidence type="ECO:0000313" key="6">
    <source>
        <dbReference type="Proteomes" id="UP000253094"/>
    </source>
</evidence>
<feature type="chain" id="PRO_5016744091" evidence="2">
    <location>
        <begin position="24"/>
        <end position="522"/>
    </location>
</feature>
<evidence type="ECO:0000313" key="5">
    <source>
        <dbReference type="EMBL" id="RCG27051.1"/>
    </source>
</evidence>
<reference evidence="5 6" key="1">
    <citation type="submission" date="2018-06" db="EMBL/GenBank/DDBJ databases">
        <title>Sphaerisporangium craniellae sp. nov., isolated from a marine sponge in the South China Sea.</title>
        <authorList>
            <person name="Li L."/>
        </authorList>
    </citation>
    <scope>NUCLEOTIDE SEQUENCE [LARGE SCALE GENOMIC DNA]</scope>
    <source>
        <strain evidence="5 6">CCTCC AA 208026</strain>
    </source>
</reference>
<protein>
    <submittedName>
        <fullName evidence="5">DUF3131 domain-containing protein</fullName>
    </submittedName>
</protein>
<dbReference type="Gene3D" id="1.50.10.140">
    <property type="match status" value="1"/>
</dbReference>
<dbReference type="AlphaFoldDB" id="A0A367F9V5"/>
<keyword evidence="2" id="KW-0732">Signal</keyword>
<dbReference type="Pfam" id="PF11329">
    <property type="entry name" value="DUF3131"/>
    <property type="match status" value="1"/>
</dbReference>
<feature type="compositionally biased region" description="Low complexity" evidence="1">
    <location>
        <begin position="22"/>
        <end position="39"/>
    </location>
</feature>
<evidence type="ECO:0000259" key="4">
    <source>
        <dbReference type="Pfam" id="PF11329"/>
    </source>
</evidence>
<evidence type="ECO:0000256" key="1">
    <source>
        <dbReference type="SAM" id="MobiDB-lite"/>
    </source>
</evidence>
<keyword evidence="6" id="KW-1185">Reference proteome</keyword>
<sequence length="522" mass="56317">MRKTIAACTLVLGLTAGIPAAGAAAPPGPDSSPSAAVPGPLTPAARTAVLRRYAADTWRSMTAMVDPGTGLPSDKVSGDLKVRAKVTSPTNLATYIWSTLAARDIGLVGHREATARVAKVLAALGRLEHDTATGLYYNWYDPATLRIVRTWPDTGDPVRPFVSSVDNAWLATALTMTANAVPEQARTARALLSRMDFTAFYDPAGRADVGTGLMTGGYWTEKPEGCSQESDYAHTGTTVYSTCHRYGAMSETRMVTYVAIALGQVPAEHYFGLWRTFPDTCDWGWADQKPQGSWKTYQGVDVFEGTYGYRGMRFVPTWGGSMFEALMADLVVPEETWAARSWGRNHPVHVAAQIEHGLNEAKYGYWGFSPSDNPAGGYREYGVDGLGMDTDGYTSDQERTSVDPGFGDCRPAKPEPAAYGDGVVTPHASFLALRYAGDKALDNLARLRAGFDAYGPGGFYDAVAVRSGKVAKEYLALDQGMVMGALGNALARDALRRYYVPGGAERLLKPVLGLEEWDARLR</sequence>
<feature type="signal peptide" evidence="2">
    <location>
        <begin position="1"/>
        <end position="23"/>
    </location>
</feature>
<organism evidence="5 6">
    <name type="scientific">Sphaerisporangium album</name>
    <dbReference type="NCBI Taxonomy" id="509200"/>
    <lineage>
        <taxon>Bacteria</taxon>
        <taxon>Bacillati</taxon>
        <taxon>Actinomycetota</taxon>
        <taxon>Actinomycetes</taxon>
        <taxon>Streptosporangiales</taxon>
        <taxon>Streptosporangiaceae</taxon>
        <taxon>Sphaerisporangium</taxon>
    </lineage>
</organism>
<name>A0A367F9V5_9ACTN</name>
<gene>
    <name evidence="5" type="ORF">DQ384_27695</name>
</gene>
<dbReference type="InterPro" id="IPR019282">
    <property type="entry name" value="Glycoamylase-like_cons_dom"/>
</dbReference>
<dbReference type="OrthoDB" id="9769991at2"/>
<dbReference type="Pfam" id="PF10091">
    <property type="entry name" value="Glycoamylase"/>
    <property type="match status" value="1"/>
</dbReference>
<evidence type="ECO:0000259" key="3">
    <source>
        <dbReference type="Pfam" id="PF10091"/>
    </source>
</evidence>
<dbReference type="RefSeq" id="WP_114031819.1">
    <property type="nucleotide sequence ID" value="NZ_QOIL01000017.1"/>
</dbReference>
<feature type="domain" description="DUF3131" evidence="4">
    <location>
        <begin position="52"/>
        <end position="237"/>
    </location>
</feature>
<comment type="caution">
    <text evidence="5">The sequence shown here is derived from an EMBL/GenBank/DDBJ whole genome shotgun (WGS) entry which is preliminary data.</text>
</comment>
<dbReference type="Proteomes" id="UP000253094">
    <property type="component" value="Unassembled WGS sequence"/>
</dbReference>
<proteinExistence type="predicted"/>
<feature type="region of interest" description="Disordered" evidence="1">
    <location>
        <begin position="22"/>
        <end position="41"/>
    </location>
</feature>
<accession>A0A367F9V5</accession>
<dbReference type="InterPro" id="IPR021478">
    <property type="entry name" value="DUF3131"/>
</dbReference>
<feature type="domain" description="Glycoamylase-like" evidence="3">
    <location>
        <begin position="295"/>
        <end position="489"/>
    </location>
</feature>
<evidence type="ECO:0000256" key="2">
    <source>
        <dbReference type="SAM" id="SignalP"/>
    </source>
</evidence>